<reference evidence="1" key="2">
    <citation type="submission" date="2021-01" db="EMBL/GenBank/DDBJ databases">
        <authorList>
            <person name="Schikora-Tamarit M.A."/>
        </authorList>
    </citation>
    <scope>NUCLEOTIDE SEQUENCE</scope>
    <source>
        <strain evidence="1">CBS2887</strain>
    </source>
</reference>
<keyword evidence="2" id="KW-1185">Reference proteome</keyword>
<dbReference type="Proteomes" id="UP000774326">
    <property type="component" value="Unassembled WGS sequence"/>
</dbReference>
<comment type="caution">
    <text evidence="1">The sequence shown here is derived from an EMBL/GenBank/DDBJ whole genome shotgun (WGS) entry which is preliminary data.</text>
</comment>
<evidence type="ECO:0000313" key="2">
    <source>
        <dbReference type="Proteomes" id="UP000774326"/>
    </source>
</evidence>
<dbReference type="AlphaFoldDB" id="A0A9P8TBT3"/>
<reference evidence="1" key="1">
    <citation type="journal article" date="2021" name="Open Biol.">
        <title>Shared evolutionary footprints suggest mitochondrial oxidative damage underlies multiple complex I losses in fungi.</title>
        <authorList>
            <person name="Schikora-Tamarit M.A."/>
            <person name="Marcet-Houben M."/>
            <person name="Nosek J."/>
            <person name="Gabaldon T."/>
        </authorList>
    </citation>
    <scope>NUCLEOTIDE SEQUENCE</scope>
    <source>
        <strain evidence="1">CBS2887</strain>
    </source>
</reference>
<dbReference type="EMBL" id="JAEUBG010005602">
    <property type="protein sequence ID" value="KAH3673713.1"/>
    <property type="molecule type" value="Genomic_DNA"/>
</dbReference>
<protein>
    <submittedName>
        <fullName evidence="1">Uncharacterized protein</fullName>
    </submittedName>
</protein>
<name>A0A9P8TBT3_WICPI</name>
<gene>
    <name evidence="1" type="ORF">WICPIJ_009695</name>
</gene>
<proteinExistence type="predicted"/>
<accession>A0A9P8TBT3</accession>
<sequence>METILWMAFLDSLLNTTMEEILLMNSGLKWDLTAVITNSLVSGVILDVACDKTNWEPKLEVMITMALEASITLP</sequence>
<organism evidence="1 2">
    <name type="scientific">Wickerhamomyces pijperi</name>
    <name type="common">Yeast</name>
    <name type="synonym">Pichia pijperi</name>
    <dbReference type="NCBI Taxonomy" id="599730"/>
    <lineage>
        <taxon>Eukaryota</taxon>
        <taxon>Fungi</taxon>
        <taxon>Dikarya</taxon>
        <taxon>Ascomycota</taxon>
        <taxon>Saccharomycotina</taxon>
        <taxon>Saccharomycetes</taxon>
        <taxon>Phaffomycetales</taxon>
        <taxon>Wickerhamomycetaceae</taxon>
        <taxon>Wickerhamomyces</taxon>
    </lineage>
</organism>
<evidence type="ECO:0000313" key="1">
    <source>
        <dbReference type="EMBL" id="KAH3673713.1"/>
    </source>
</evidence>